<name>A0A5N6U059_ASPAV</name>
<feature type="compositionally biased region" description="Polar residues" evidence="1">
    <location>
        <begin position="917"/>
        <end position="927"/>
    </location>
</feature>
<dbReference type="PANTHER" id="PTHR21563">
    <property type="entry name" value="ZINC FINGER C3H1 DOMAIN-CONTAINING PROTEIN"/>
    <property type="match status" value="1"/>
</dbReference>
<dbReference type="PANTHER" id="PTHR21563:SF3">
    <property type="entry name" value="ZINC FINGER C3H1 DOMAIN-CONTAINING PROTEIN"/>
    <property type="match status" value="1"/>
</dbReference>
<feature type="region of interest" description="Disordered" evidence="1">
    <location>
        <begin position="436"/>
        <end position="492"/>
    </location>
</feature>
<evidence type="ECO:0000313" key="3">
    <source>
        <dbReference type="EMBL" id="KAE8152007.1"/>
    </source>
</evidence>
<dbReference type="Pfam" id="PF10650">
    <property type="entry name" value="zf-C3H1"/>
    <property type="match status" value="1"/>
</dbReference>
<feature type="compositionally biased region" description="Polar residues" evidence="1">
    <location>
        <begin position="137"/>
        <end position="163"/>
    </location>
</feature>
<feature type="region of interest" description="Disordered" evidence="1">
    <location>
        <begin position="511"/>
        <end position="533"/>
    </location>
</feature>
<feature type="compositionally biased region" description="Acidic residues" evidence="1">
    <location>
        <begin position="981"/>
        <end position="1008"/>
    </location>
</feature>
<feature type="compositionally biased region" description="Basic and acidic residues" evidence="1">
    <location>
        <begin position="478"/>
        <end position="492"/>
    </location>
</feature>
<feature type="compositionally biased region" description="Polar residues" evidence="1">
    <location>
        <begin position="517"/>
        <end position="527"/>
    </location>
</feature>
<dbReference type="Proteomes" id="UP000325780">
    <property type="component" value="Unassembled WGS sequence"/>
</dbReference>
<evidence type="ECO:0000259" key="2">
    <source>
        <dbReference type="Pfam" id="PF10650"/>
    </source>
</evidence>
<feature type="compositionally biased region" description="Basic and acidic residues" evidence="1">
    <location>
        <begin position="388"/>
        <end position="399"/>
    </location>
</feature>
<feature type="compositionally biased region" description="Pro residues" evidence="1">
    <location>
        <begin position="85"/>
        <end position="108"/>
    </location>
</feature>
<feature type="compositionally biased region" description="Low complexity" evidence="1">
    <location>
        <begin position="966"/>
        <end position="980"/>
    </location>
</feature>
<accession>A0A5N6U059</accession>
<gene>
    <name evidence="3" type="ORF">BDV25DRAFT_151752</name>
</gene>
<dbReference type="GO" id="GO:0005634">
    <property type="term" value="C:nucleus"/>
    <property type="evidence" value="ECO:0007669"/>
    <property type="project" value="TreeGrafter"/>
</dbReference>
<dbReference type="InterPro" id="IPR019607">
    <property type="entry name" value="Putative_zinc-finger_domain"/>
</dbReference>
<feature type="compositionally biased region" description="Acidic residues" evidence="1">
    <location>
        <begin position="634"/>
        <end position="655"/>
    </location>
</feature>
<feature type="compositionally biased region" description="Polar residues" evidence="1">
    <location>
        <begin position="567"/>
        <end position="594"/>
    </location>
</feature>
<evidence type="ECO:0000256" key="1">
    <source>
        <dbReference type="SAM" id="MobiDB-lite"/>
    </source>
</evidence>
<feature type="region of interest" description="Disordered" evidence="1">
    <location>
        <begin position="671"/>
        <end position="761"/>
    </location>
</feature>
<proteinExistence type="predicted"/>
<dbReference type="InterPro" id="IPR039278">
    <property type="entry name" value="Red1"/>
</dbReference>
<reference evidence="3 4" key="1">
    <citation type="submission" date="2019-04" db="EMBL/GenBank/DDBJ databases">
        <title>Friends and foes A comparative genomics study of 23 Aspergillus species from section Flavi.</title>
        <authorList>
            <consortium name="DOE Joint Genome Institute"/>
            <person name="Kjaerbolling I."/>
            <person name="Vesth T."/>
            <person name="Frisvad J.C."/>
            <person name="Nybo J.L."/>
            <person name="Theobald S."/>
            <person name="Kildgaard S."/>
            <person name="Isbrandt T."/>
            <person name="Kuo A."/>
            <person name="Sato A."/>
            <person name="Lyhne E.K."/>
            <person name="Kogle M.E."/>
            <person name="Wiebenga A."/>
            <person name="Kun R.S."/>
            <person name="Lubbers R.J."/>
            <person name="Makela M.R."/>
            <person name="Barry K."/>
            <person name="Chovatia M."/>
            <person name="Clum A."/>
            <person name="Daum C."/>
            <person name="Haridas S."/>
            <person name="He G."/>
            <person name="LaButti K."/>
            <person name="Lipzen A."/>
            <person name="Mondo S."/>
            <person name="Riley R."/>
            <person name="Salamov A."/>
            <person name="Simmons B.A."/>
            <person name="Magnuson J.K."/>
            <person name="Henrissat B."/>
            <person name="Mortensen U.H."/>
            <person name="Larsen T.O."/>
            <person name="Devries R.P."/>
            <person name="Grigoriev I.V."/>
            <person name="Machida M."/>
            <person name="Baker S.E."/>
            <person name="Andersen M.R."/>
        </authorList>
    </citation>
    <scope>NUCLEOTIDE SEQUENCE [LARGE SCALE GENOMIC DNA]</scope>
    <source>
        <strain evidence="3 4">IBT 18842</strain>
    </source>
</reference>
<feature type="compositionally biased region" description="Basic and acidic residues" evidence="1">
    <location>
        <begin position="720"/>
        <end position="734"/>
    </location>
</feature>
<feature type="compositionally biased region" description="Polar residues" evidence="1">
    <location>
        <begin position="678"/>
        <end position="699"/>
    </location>
</feature>
<dbReference type="OrthoDB" id="1922977at2759"/>
<dbReference type="EMBL" id="ML742060">
    <property type="protein sequence ID" value="KAE8152007.1"/>
    <property type="molecule type" value="Genomic_DNA"/>
</dbReference>
<feature type="region of interest" description="Disordered" evidence="1">
    <location>
        <begin position="360"/>
        <end position="424"/>
    </location>
</feature>
<keyword evidence="4" id="KW-1185">Reference proteome</keyword>
<feature type="compositionally biased region" description="Low complexity" evidence="1">
    <location>
        <begin position="739"/>
        <end position="754"/>
    </location>
</feature>
<dbReference type="GO" id="GO:0000178">
    <property type="term" value="C:exosome (RNase complex)"/>
    <property type="evidence" value="ECO:0007669"/>
    <property type="project" value="TreeGrafter"/>
</dbReference>
<organism evidence="3 4">
    <name type="scientific">Aspergillus avenaceus</name>
    <dbReference type="NCBI Taxonomy" id="36643"/>
    <lineage>
        <taxon>Eukaryota</taxon>
        <taxon>Fungi</taxon>
        <taxon>Dikarya</taxon>
        <taxon>Ascomycota</taxon>
        <taxon>Pezizomycotina</taxon>
        <taxon>Eurotiomycetes</taxon>
        <taxon>Eurotiomycetidae</taxon>
        <taxon>Eurotiales</taxon>
        <taxon>Aspergillaceae</taxon>
        <taxon>Aspergillus</taxon>
        <taxon>Aspergillus subgen. Circumdati</taxon>
    </lineage>
</organism>
<protein>
    <recommendedName>
        <fullName evidence="2">Putative zinc-finger domain-containing protein</fullName>
    </recommendedName>
</protein>
<feature type="compositionally biased region" description="Acidic residues" evidence="1">
    <location>
        <begin position="234"/>
        <end position="245"/>
    </location>
</feature>
<evidence type="ECO:0000313" key="4">
    <source>
        <dbReference type="Proteomes" id="UP000325780"/>
    </source>
</evidence>
<feature type="region of interest" description="Disordered" evidence="1">
    <location>
        <begin position="1"/>
        <end position="304"/>
    </location>
</feature>
<feature type="compositionally biased region" description="Low complexity" evidence="1">
    <location>
        <begin position="246"/>
        <end position="260"/>
    </location>
</feature>
<feature type="compositionally biased region" description="Basic and acidic residues" evidence="1">
    <location>
        <begin position="903"/>
        <end position="915"/>
    </location>
</feature>
<feature type="domain" description="Putative zinc-finger" evidence="2">
    <location>
        <begin position="1208"/>
        <end position="1229"/>
    </location>
</feature>
<sequence length="1300" mass="140392">MSNPPPTSSFGGLSSYAHQWPSSNPAPSGPMPSLLPPNLPFNQSQSPAFQQPQQGSAQYPFDYNEVNFNAQSHLPGLGAPIPTGSLPPPPFPFMGPFPHPQFPPPPFPQMHIPPLRYPPLPVPSASINTPPSHPLPSETNPQSNTGLATNANPQPVNSTTSPQDMDREEGELTDREGTSSQQGFGPRHATSPARSSYVPPRTSKPQNRPIMNGRGHQNPNSKKGRPNGYPLNDSDSDSSSSEEGEASSSDSESSSRASGSPYNPPISVTAEPFFSPDGVRPALNGISSPGLSANPAPAALSTGTQALPSLGKSAAQLRVQAQGALLSLAPHNIRYSELVGEGIDPVILRQLYEEVGIKVPTPQPDAKLPASPTNRDRPSSSLMLTAEPSHEQQREKEQTVESPELADAVPAPITSAAQLDTAKPMERKEVIARMLAAKAAKSSGAPTSPPGGTDKAPTSSDSDMDKPILSAEPPAQYKEVRAKEKNKAQTELARQRIEQLKKQGLMRLQAKVDTVDPPSNQVQLNTKSTHDAVSGLNSVTIQHPLPERPPDPDNSALARIPGLFMTDTGNKSSSEPFITPTQGLAVDSTPQIRANQRKRPRASDFDEPVSVPKNTFHNGLDQIHMPPDRLIIDISEDELYGDDDDDDMEIDDEAEYGVRDVVSNFAAEDSSRAYASADSLSRPVTSSPGFSLSATPQNSRNHDPEDLRKKHLEIQAMHRRIAELEQRKKAKLDASRTQSPHVMDSSSSSPPERSTPVDDCPVAVDASTTHVSSQTDIPDSVATLTPLVQSDGNTQNGITCNLDGMDTEQLEQVKSKFLRKQEIESGVPALDVEIQKSEARLGDVKVEEAKLSLEISRGKEGRQHLLEELNGLHAELYGLSLDQVELALHKLKAQEQEAANQEAPEHIAPENDRSEMPNGSETETQVNEEPLPAKEPSTEAPAERDVSSQLSGHTVGQHDVPEASRESTPTSSDSSGSSMDESSDSDSDSESDSDDDSDGPVSDDEDESMVQSLAPEAVDTESIGEVKESNQVEPSQPKEGLHPLPERPQSMDIDPQNDPVSSAGEQVVEMTEDQASDQSTVSEVYEPPEPDTNGSLADSAYTPPFSPASPGPVDSTASKSLEEETQNTGELPIRNAHEIGISQSNADTQVGLLDNARQPADSGHKFSPYSSPLKSFKAYRYHPNYTDEVTGGYRSLTYSHNIDPMVYLCPFEGAGGVCNDRSCEFQHFRDMTLSDDKILVQMGSLREGKTPEEKDNYIAGLKNIINDMRRDKVKDFSTVATEIAAYRRRFLEDSSRILPL</sequence>
<feature type="region of interest" description="Disordered" evidence="1">
    <location>
        <begin position="563"/>
        <end position="655"/>
    </location>
</feature>
<feature type="region of interest" description="Disordered" evidence="1">
    <location>
        <begin position="895"/>
        <end position="1133"/>
    </location>
</feature>
<feature type="compositionally biased region" description="Low complexity" evidence="1">
    <location>
        <begin position="40"/>
        <end position="61"/>
    </location>
</feature>
<feature type="compositionally biased region" description="Pro residues" evidence="1">
    <location>
        <begin position="27"/>
        <end position="39"/>
    </location>
</feature>
<feature type="compositionally biased region" description="Polar residues" evidence="1">
    <location>
        <begin position="8"/>
        <end position="26"/>
    </location>
</feature>